<organism evidence="1 2">
    <name type="scientific">Bermanella marisrubri</name>
    <dbReference type="NCBI Taxonomy" id="207949"/>
    <lineage>
        <taxon>Bacteria</taxon>
        <taxon>Pseudomonadati</taxon>
        <taxon>Pseudomonadota</taxon>
        <taxon>Gammaproteobacteria</taxon>
        <taxon>Oceanospirillales</taxon>
        <taxon>Oceanospirillaceae</taxon>
        <taxon>Bermanella</taxon>
    </lineage>
</organism>
<dbReference type="EMBL" id="AAQH01000003">
    <property type="protein sequence ID" value="EAT13035.1"/>
    <property type="molecule type" value="Genomic_DNA"/>
</dbReference>
<dbReference type="RefSeq" id="WP_007018106.1">
    <property type="nucleotide sequence ID" value="NZ_CH724115.1"/>
</dbReference>
<name>Q1N430_9GAMM</name>
<dbReference type="NCBIfam" id="NF038106">
    <property type="entry name" value="gamma_NF038106"/>
    <property type="match status" value="1"/>
</dbReference>
<dbReference type="STRING" id="207949.RED65_15102"/>
<proteinExistence type="predicted"/>
<gene>
    <name evidence="1" type="ORF">RED65_15102</name>
</gene>
<reference evidence="1 2" key="1">
    <citation type="submission" date="2006-03" db="EMBL/GenBank/DDBJ databases">
        <authorList>
            <person name="Pinhassi J."/>
            <person name="Pedros-Alio C."/>
            <person name="Ferriera S."/>
            <person name="Johnson J."/>
            <person name="Kravitz S."/>
            <person name="Halpern A."/>
            <person name="Remington K."/>
            <person name="Beeson K."/>
            <person name="Tran B."/>
            <person name="Rogers Y.-H."/>
            <person name="Friedman R."/>
            <person name="Venter J.C."/>
        </authorList>
    </citation>
    <scope>NUCLEOTIDE SEQUENCE [LARGE SCALE GENOMIC DNA]</scope>
    <source>
        <strain evidence="1 2">RED65</strain>
    </source>
</reference>
<evidence type="ECO:0000313" key="2">
    <source>
        <dbReference type="Proteomes" id="UP000004263"/>
    </source>
</evidence>
<evidence type="ECO:0000313" key="1">
    <source>
        <dbReference type="EMBL" id="EAT13035.1"/>
    </source>
</evidence>
<dbReference type="Proteomes" id="UP000004263">
    <property type="component" value="Unassembled WGS sequence"/>
</dbReference>
<dbReference type="HOGENOM" id="CLU_176948_0_0_6"/>
<sequence>MLKKDKQKVFGGEWTEEHMRFFLDSKSYDGTDVDFINLIRAYQHMTEETFAEFVDFFKEEGHNLNATNLNGETALSIISEHANSEAYANALKEAGAE</sequence>
<dbReference type="OrthoDB" id="5736604at2"/>
<dbReference type="AlphaFoldDB" id="Q1N430"/>
<dbReference type="InterPro" id="IPR047742">
    <property type="entry name" value="PA4642-like"/>
</dbReference>
<comment type="caution">
    <text evidence="1">The sequence shown here is derived from an EMBL/GenBank/DDBJ whole genome shotgun (WGS) entry which is preliminary data.</text>
</comment>
<accession>Q1N430</accession>
<keyword evidence="2" id="KW-1185">Reference proteome</keyword>
<protein>
    <submittedName>
        <fullName evidence="1">Uncharacterized protein</fullName>
    </submittedName>
</protein>